<keyword evidence="3" id="KW-1185">Reference proteome</keyword>
<evidence type="ECO:0000313" key="3">
    <source>
        <dbReference type="Proteomes" id="UP000614915"/>
    </source>
</evidence>
<proteinExistence type="predicted"/>
<comment type="caution">
    <text evidence="2">The sequence shown here is derived from an EMBL/GenBank/DDBJ whole genome shotgun (WGS) entry which is preliminary data.</text>
</comment>
<dbReference type="EMBL" id="JADOTX010000001">
    <property type="protein sequence ID" value="MBG6068146.1"/>
    <property type="molecule type" value="Genomic_DNA"/>
</dbReference>
<evidence type="ECO:0000313" key="2">
    <source>
        <dbReference type="EMBL" id="MBG6068146.1"/>
    </source>
</evidence>
<organism evidence="2 3">
    <name type="scientific">Micromonospora ureilytica</name>
    <dbReference type="NCBI Taxonomy" id="709868"/>
    <lineage>
        <taxon>Bacteria</taxon>
        <taxon>Bacillati</taxon>
        <taxon>Actinomycetota</taxon>
        <taxon>Actinomycetes</taxon>
        <taxon>Micromonosporales</taxon>
        <taxon>Micromonosporaceae</taxon>
        <taxon>Micromonospora</taxon>
    </lineage>
</organism>
<dbReference type="Proteomes" id="UP000614915">
    <property type="component" value="Unassembled WGS sequence"/>
</dbReference>
<evidence type="ECO:0000256" key="1">
    <source>
        <dbReference type="SAM" id="MobiDB-lite"/>
    </source>
</evidence>
<protein>
    <submittedName>
        <fullName evidence="2">Uncharacterized protein</fullName>
    </submittedName>
</protein>
<name>A0ABS0JMD0_9ACTN</name>
<dbReference type="RefSeq" id="WP_196928509.1">
    <property type="nucleotide sequence ID" value="NZ_JADOTX010000001.1"/>
</dbReference>
<gene>
    <name evidence="2" type="ORF">IW248_004433</name>
</gene>
<feature type="region of interest" description="Disordered" evidence="1">
    <location>
        <begin position="1"/>
        <end position="23"/>
    </location>
</feature>
<sequence length="55" mass="6165">MATAVQQGQLTLREAATSPTYGTELTAPFQTFWNAHQQMTPDERNDLASRSRLPE</sequence>
<feature type="compositionally biased region" description="Polar residues" evidence="1">
    <location>
        <begin position="1"/>
        <end position="10"/>
    </location>
</feature>
<reference evidence="2 3" key="1">
    <citation type="submission" date="2020-11" db="EMBL/GenBank/DDBJ databases">
        <title>Sequencing the genomes of 1000 actinobacteria strains.</title>
        <authorList>
            <person name="Klenk H.-P."/>
        </authorList>
    </citation>
    <scope>NUCLEOTIDE SEQUENCE [LARGE SCALE GENOMIC DNA]</scope>
    <source>
        <strain evidence="2 3">DSM 101692</strain>
    </source>
</reference>
<accession>A0ABS0JMD0</accession>